<dbReference type="RefSeq" id="WP_315946740.1">
    <property type="nucleotide sequence ID" value="NZ_JAWCUA010000007.1"/>
</dbReference>
<protein>
    <submittedName>
        <fullName evidence="1">DUF3570 domain-containing protein</fullName>
    </submittedName>
</protein>
<evidence type="ECO:0000313" key="1">
    <source>
        <dbReference type="EMBL" id="MDU0113132.1"/>
    </source>
</evidence>
<comment type="caution">
    <text evidence="1">The sequence shown here is derived from an EMBL/GenBank/DDBJ whole genome shotgun (WGS) entry which is preliminary data.</text>
</comment>
<dbReference type="InterPro" id="IPR021953">
    <property type="entry name" value="DUF3570"/>
</dbReference>
<proteinExistence type="predicted"/>
<reference evidence="1 2" key="1">
    <citation type="submission" date="2023-10" db="EMBL/GenBank/DDBJ databases">
        <title>Psychrosphaera aquimaarina strain SW33 isolated from seawater.</title>
        <authorList>
            <person name="Bayburt H."/>
            <person name="Kim J.M."/>
            <person name="Choi B.J."/>
            <person name="Jeon C.O."/>
        </authorList>
    </citation>
    <scope>NUCLEOTIDE SEQUENCE [LARGE SCALE GENOMIC DNA]</scope>
    <source>
        <strain evidence="1 2">KCTC 52743</strain>
    </source>
</reference>
<dbReference type="Proteomes" id="UP001257914">
    <property type="component" value="Unassembled WGS sequence"/>
</dbReference>
<name>A0ABU3R0D2_9GAMM</name>
<accession>A0ABU3R0D2</accession>
<dbReference type="EMBL" id="JAWCUA010000007">
    <property type="protein sequence ID" value="MDU0113132.1"/>
    <property type="molecule type" value="Genomic_DNA"/>
</dbReference>
<gene>
    <name evidence="1" type="ORF">RT723_09005</name>
</gene>
<keyword evidence="2" id="KW-1185">Reference proteome</keyword>
<sequence>MQLNDKNIKRVLTAATCALLGTNVHAQDDTPWSFDTALMYYGETDRVTAIEGIISATKEFEDEHFLNLKLTYDTLTGASATGAVPQNEIQTFTRPSGNGSYDIKAGETPLDDTFKDTRAQFNAQWTQPLNENYLASAGVHVSNEYDYFSFGVNGNIARYFNQKNTTVSLGLSYSNDTIKPNGGLPVPFAPMLPAGTEPNRLGDSDDKVTTDILIGLTQVINRRMIMQFNYSYSKADGYLTDPFKVVSVVDNNGMVLENLYENRPDTRVKQSVYWQAKYHFTDSVIDFSHRYMWDDWDIKSNTFDVKYRMMFQDSYIEPHVRYYMQDAAKFYRPFALQGETAKYQSADYRIGEMTGLTLGIKYGIPLDNDQELSFRLEFFQQTPTNPGFEQPGILADLDLNPSVEAVVLQMNYSF</sequence>
<dbReference type="Pfam" id="PF12094">
    <property type="entry name" value="DUF3570"/>
    <property type="match status" value="1"/>
</dbReference>
<organism evidence="1 2">
    <name type="scientific">Psychrosphaera aquimarina</name>
    <dbReference type="NCBI Taxonomy" id="2044854"/>
    <lineage>
        <taxon>Bacteria</taxon>
        <taxon>Pseudomonadati</taxon>
        <taxon>Pseudomonadota</taxon>
        <taxon>Gammaproteobacteria</taxon>
        <taxon>Alteromonadales</taxon>
        <taxon>Pseudoalteromonadaceae</taxon>
        <taxon>Psychrosphaera</taxon>
    </lineage>
</organism>
<evidence type="ECO:0000313" key="2">
    <source>
        <dbReference type="Proteomes" id="UP001257914"/>
    </source>
</evidence>